<dbReference type="EMBL" id="LGRX02016546">
    <property type="protein sequence ID" value="KAK3261950.1"/>
    <property type="molecule type" value="Genomic_DNA"/>
</dbReference>
<reference evidence="2 3" key="1">
    <citation type="journal article" date="2015" name="Genome Biol. Evol.">
        <title>Comparative Genomics of a Bacterivorous Green Alga Reveals Evolutionary Causalities and Consequences of Phago-Mixotrophic Mode of Nutrition.</title>
        <authorList>
            <person name="Burns J.A."/>
            <person name="Paasch A."/>
            <person name="Narechania A."/>
            <person name="Kim E."/>
        </authorList>
    </citation>
    <scope>NUCLEOTIDE SEQUENCE [LARGE SCALE GENOMIC DNA]</scope>
    <source>
        <strain evidence="2 3">PLY_AMNH</strain>
    </source>
</reference>
<feature type="region of interest" description="Disordered" evidence="1">
    <location>
        <begin position="1"/>
        <end position="20"/>
    </location>
</feature>
<dbReference type="Proteomes" id="UP001190700">
    <property type="component" value="Unassembled WGS sequence"/>
</dbReference>
<keyword evidence="3" id="KW-1185">Reference proteome</keyword>
<feature type="compositionally biased region" description="Basic and acidic residues" evidence="1">
    <location>
        <begin position="51"/>
        <end position="78"/>
    </location>
</feature>
<name>A0AAE0KVG5_9CHLO</name>
<sequence>MLELRGQLEYEPGSSQRGGLMHCQWLNDFDKNRSKAMLSFTSKSVANSDARVMKDHRDRDLRLKERKKRDDDDKDGKKPTGKGGKGRGGKPAANG</sequence>
<feature type="region of interest" description="Disordered" evidence="1">
    <location>
        <begin position="45"/>
        <end position="95"/>
    </location>
</feature>
<comment type="caution">
    <text evidence="2">The sequence shown here is derived from an EMBL/GenBank/DDBJ whole genome shotgun (WGS) entry which is preliminary data.</text>
</comment>
<evidence type="ECO:0000313" key="2">
    <source>
        <dbReference type="EMBL" id="KAK3261950.1"/>
    </source>
</evidence>
<evidence type="ECO:0000256" key="1">
    <source>
        <dbReference type="SAM" id="MobiDB-lite"/>
    </source>
</evidence>
<proteinExistence type="predicted"/>
<protein>
    <submittedName>
        <fullName evidence="2">Uncharacterized protein</fullName>
    </submittedName>
</protein>
<dbReference type="AlphaFoldDB" id="A0AAE0KVG5"/>
<accession>A0AAE0KVG5</accession>
<gene>
    <name evidence="2" type="ORF">CYMTET_29175</name>
</gene>
<organism evidence="2 3">
    <name type="scientific">Cymbomonas tetramitiformis</name>
    <dbReference type="NCBI Taxonomy" id="36881"/>
    <lineage>
        <taxon>Eukaryota</taxon>
        <taxon>Viridiplantae</taxon>
        <taxon>Chlorophyta</taxon>
        <taxon>Pyramimonadophyceae</taxon>
        <taxon>Pyramimonadales</taxon>
        <taxon>Pyramimonadaceae</taxon>
        <taxon>Cymbomonas</taxon>
    </lineage>
</organism>
<evidence type="ECO:0000313" key="3">
    <source>
        <dbReference type="Proteomes" id="UP001190700"/>
    </source>
</evidence>